<gene>
    <name evidence="3" type="ORF">FA09DRAFT_339121</name>
</gene>
<dbReference type="Gene3D" id="3.30.160.20">
    <property type="match status" value="1"/>
</dbReference>
<keyword evidence="1" id="KW-0694">RNA-binding</keyword>
<evidence type="ECO:0000259" key="2">
    <source>
        <dbReference type="PROSITE" id="PS50137"/>
    </source>
</evidence>
<dbReference type="GeneID" id="37271724"/>
<sequence length="187" mass="19009">MNTSQPGATAAAAETRVALAALDAALAELGARPLRDFVPELDGSPASTASPVQFGEPFMPSPAVSTTALPVVPSLSASARASPAAAARTPPLPAVSAFASAAVLAAGGTPPGRSSVSMLNEYAQKRRVAQPVYSATSKQLSPGPNGLFHYAACEVAGQRFEGREGLLRKQNAKEAAAHLALQHLTKL</sequence>
<dbReference type="PROSITE" id="PS50137">
    <property type="entry name" value="DS_RBD"/>
    <property type="match status" value="1"/>
</dbReference>
<evidence type="ECO:0000313" key="4">
    <source>
        <dbReference type="Proteomes" id="UP000245946"/>
    </source>
</evidence>
<reference evidence="3 4" key="1">
    <citation type="journal article" date="2018" name="Mol. Biol. Evol.">
        <title>Broad Genomic Sampling Reveals a Smut Pathogenic Ancestry of the Fungal Clade Ustilaginomycotina.</title>
        <authorList>
            <person name="Kijpornyongpan T."/>
            <person name="Mondo S.J."/>
            <person name="Barry K."/>
            <person name="Sandor L."/>
            <person name="Lee J."/>
            <person name="Lipzen A."/>
            <person name="Pangilinan J."/>
            <person name="LaButti K."/>
            <person name="Hainaut M."/>
            <person name="Henrissat B."/>
            <person name="Grigoriev I.V."/>
            <person name="Spatafora J.W."/>
            <person name="Aime M.C."/>
        </authorList>
    </citation>
    <scope>NUCLEOTIDE SEQUENCE [LARGE SCALE GENOMIC DNA]</scope>
    <source>
        <strain evidence="3 4">MCA 4186</strain>
    </source>
</reference>
<dbReference type="GO" id="GO:0003723">
    <property type="term" value="F:RNA binding"/>
    <property type="evidence" value="ECO:0007669"/>
    <property type="project" value="UniProtKB-UniRule"/>
</dbReference>
<dbReference type="SUPFAM" id="SSF54768">
    <property type="entry name" value="dsRNA-binding domain-like"/>
    <property type="match status" value="1"/>
</dbReference>
<evidence type="ECO:0000256" key="1">
    <source>
        <dbReference type="PROSITE-ProRule" id="PRU00266"/>
    </source>
</evidence>
<keyword evidence="4" id="KW-1185">Reference proteome</keyword>
<evidence type="ECO:0000313" key="3">
    <source>
        <dbReference type="EMBL" id="PWN97626.1"/>
    </source>
</evidence>
<dbReference type="AlphaFoldDB" id="A0A316Z8P6"/>
<dbReference type="EMBL" id="KZ819294">
    <property type="protein sequence ID" value="PWN97626.1"/>
    <property type="molecule type" value="Genomic_DNA"/>
</dbReference>
<organism evidence="3 4">
    <name type="scientific">Tilletiopsis washingtonensis</name>
    <dbReference type="NCBI Taxonomy" id="58919"/>
    <lineage>
        <taxon>Eukaryota</taxon>
        <taxon>Fungi</taxon>
        <taxon>Dikarya</taxon>
        <taxon>Basidiomycota</taxon>
        <taxon>Ustilaginomycotina</taxon>
        <taxon>Exobasidiomycetes</taxon>
        <taxon>Entylomatales</taxon>
        <taxon>Entylomatales incertae sedis</taxon>
        <taxon>Tilletiopsis</taxon>
    </lineage>
</organism>
<name>A0A316Z8P6_9BASI</name>
<accession>A0A316Z8P6</accession>
<dbReference type="RefSeq" id="XP_025597905.1">
    <property type="nucleotide sequence ID" value="XM_025744180.1"/>
</dbReference>
<feature type="domain" description="DRBM" evidence="2">
    <location>
        <begin position="114"/>
        <end position="186"/>
    </location>
</feature>
<dbReference type="CDD" id="cd00048">
    <property type="entry name" value="DSRM_SF"/>
    <property type="match status" value="1"/>
</dbReference>
<protein>
    <recommendedName>
        <fullName evidence="2">DRBM domain-containing protein</fullName>
    </recommendedName>
</protein>
<proteinExistence type="predicted"/>
<dbReference type="Pfam" id="PF00035">
    <property type="entry name" value="dsrm"/>
    <property type="match status" value="1"/>
</dbReference>
<dbReference type="OrthoDB" id="1904943at2759"/>
<dbReference type="Proteomes" id="UP000245946">
    <property type="component" value="Unassembled WGS sequence"/>
</dbReference>
<dbReference type="InterPro" id="IPR014720">
    <property type="entry name" value="dsRBD_dom"/>
</dbReference>